<keyword evidence="12 17" id="KW-0496">Mitochondrion</keyword>
<name>A0A0S2M9D2_9COLE</name>
<dbReference type="GO" id="GO:0008137">
    <property type="term" value="F:NADH dehydrogenase (ubiquinone) activity"/>
    <property type="evidence" value="ECO:0007669"/>
    <property type="project" value="UniProtKB-EC"/>
</dbReference>
<dbReference type="GO" id="GO:0031966">
    <property type="term" value="C:mitochondrial membrane"/>
    <property type="evidence" value="ECO:0007669"/>
    <property type="project" value="UniProtKB-SubCell"/>
</dbReference>
<protein>
    <recommendedName>
        <fullName evidence="4">NADH-ubiquinone oxidoreductase chain 6</fullName>
        <ecNumber evidence="3">7.1.1.2</ecNumber>
    </recommendedName>
    <alternativeName>
        <fullName evidence="14">NADH dehydrogenase subunit 6</fullName>
    </alternativeName>
</protein>
<dbReference type="InterPro" id="IPR050269">
    <property type="entry name" value="ComplexI_Subunit6"/>
</dbReference>
<geneLocation type="mitochondrion" evidence="17"/>
<gene>
    <name evidence="17" type="primary">nad6</name>
</gene>
<comment type="subcellular location">
    <subcellularLocation>
        <location evidence="1">Mitochondrion membrane</location>
        <topology evidence="1">Multi-pass membrane protein</topology>
    </subcellularLocation>
</comment>
<feature type="transmembrane region" description="Helical" evidence="16">
    <location>
        <begin position="46"/>
        <end position="69"/>
    </location>
</feature>
<dbReference type="AlphaFoldDB" id="A0A0S2M9D2"/>
<evidence type="ECO:0000256" key="14">
    <source>
        <dbReference type="ARBA" id="ARBA00031019"/>
    </source>
</evidence>
<evidence type="ECO:0000256" key="15">
    <source>
        <dbReference type="ARBA" id="ARBA00049551"/>
    </source>
</evidence>
<evidence type="ECO:0000256" key="5">
    <source>
        <dbReference type="ARBA" id="ARBA00022448"/>
    </source>
</evidence>
<dbReference type="PANTHER" id="PTHR11435:SF1">
    <property type="entry name" value="NADH-UBIQUINONE OXIDOREDUCTASE CHAIN 6"/>
    <property type="match status" value="1"/>
</dbReference>
<keyword evidence="7 16" id="KW-0812">Transmembrane</keyword>
<evidence type="ECO:0000256" key="6">
    <source>
        <dbReference type="ARBA" id="ARBA00022660"/>
    </source>
</evidence>
<comment type="catalytic activity">
    <reaction evidence="15">
        <text>a ubiquinone + NADH + 5 H(+)(in) = a ubiquinol + NAD(+) + 4 H(+)(out)</text>
        <dbReference type="Rhea" id="RHEA:29091"/>
        <dbReference type="Rhea" id="RHEA-COMP:9565"/>
        <dbReference type="Rhea" id="RHEA-COMP:9566"/>
        <dbReference type="ChEBI" id="CHEBI:15378"/>
        <dbReference type="ChEBI" id="CHEBI:16389"/>
        <dbReference type="ChEBI" id="CHEBI:17976"/>
        <dbReference type="ChEBI" id="CHEBI:57540"/>
        <dbReference type="ChEBI" id="CHEBI:57945"/>
        <dbReference type="EC" id="7.1.1.2"/>
    </reaction>
</comment>
<keyword evidence="10 16" id="KW-1133">Transmembrane helix</keyword>
<evidence type="ECO:0000256" key="12">
    <source>
        <dbReference type="ARBA" id="ARBA00023128"/>
    </source>
</evidence>
<evidence type="ECO:0000256" key="9">
    <source>
        <dbReference type="ARBA" id="ARBA00022982"/>
    </source>
</evidence>
<sequence>MLLITLNFTMSIMFLFFKHPLSMGLNLLIQTMIISLITGILNNKFWFSYILFLIFIGGMLILFLYMTSVASNEIMKFSKKIFFTLILLLLFSLIFLNFIDNYFITIFNMNYENLLMNNNLNIFFKKFYNFPNIIIITIMIMYLFITLIASVKITNLKYGPLRQTS</sequence>
<keyword evidence="11" id="KW-0520">NAD</keyword>
<evidence type="ECO:0000256" key="1">
    <source>
        <dbReference type="ARBA" id="ARBA00004225"/>
    </source>
</evidence>
<keyword evidence="9" id="KW-0249">Electron transport</keyword>
<evidence type="ECO:0000256" key="16">
    <source>
        <dbReference type="SAM" id="Phobius"/>
    </source>
</evidence>
<reference evidence="17" key="1">
    <citation type="submission" date="2015-09" db="EMBL/GenBank/DDBJ databases">
        <title>Staphyliniformia phylogenetics from de novo mitogenomic assemblies.</title>
        <authorList>
            <person name="Favreau E.A."/>
            <person name="Linard B."/>
            <person name="Vogler A.P."/>
        </authorList>
    </citation>
    <scope>NUCLEOTIDE SEQUENCE</scope>
</reference>
<evidence type="ECO:0000256" key="13">
    <source>
        <dbReference type="ARBA" id="ARBA00023136"/>
    </source>
</evidence>
<dbReference type="EC" id="7.1.1.2" evidence="3"/>
<accession>A0A0S2M9D2</accession>
<dbReference type="EMBL" id="KT780701">
    <property type="protein sequence ID" value="ALO71238.1"/>
    <property type="molecule type" value="Genomic_DNA"/>
</dbReference>
<evidence type="ECO:0000256" key="4">
    <source>
        <dbReference type="ARBA" id="ARBA00021095"/>
    </source>
</evidence>
<keyword evidence="5" id="KW-0813">Transport</keyword>
<keyword evidence="8" id="KW-1278">Translocase</keyword>
<keyword evidence="6" id="KW-0679">Respiratory chain</keyword>
<evidence type="ECO:0000256" key="3">
    <source>
        <dbReference type="ARBA" id="ARBA00012944"/>
    </source>
</evidence>
<feature type="transmembrane region" description="Helical" evidence="16">
    <location>
        <begin position="127"/>
        <end position="149"/>
    </location>
</feature>
<evidence type="ECO:0000256" key="10">
    <source>
        <dbReference type="ARBA" id="ARBA00022989"/>
    </source>
</evidence>
<feature type="transmembrane region" description="Helical" evidence="16">
    <location>
        <begin position="21"/>
        <end position="40"/>
    </location>
</feature>
<evidence type="ECO:0000256" key="2">
    <source>
        <dbReference type="ARBA" id="ARBA00005698"/>
    </source>
</evidence>
<evidence type="ECO:0000256" key="7">
    <source>
        <dbReference type="ARBA" id="ARBA00022692"/>
    </source>
</evidence>
<comment type="similarity">
    <text evidence="2">Belongs to the complex I subunit 6 family.</text>
</comment>
<evidence type="ECO:0000313" key="17">
    <source>
        <dbReference type="EMBL" id="ALO71238.1"/>
    </source>
</evidence>
<feature type="transmembrane region" description="Helical" evidence="16">
    <location>
        <begin position="81"/>
        <end position="107"/>
    </location>
</feature>
<proteinExistence type="inferred from homology"/>
<dbReference type="PANTHER" id="PTHR11435">
    <property type="entry name" value="NADH UBIQUINONE OXIDOREDUCTASE SUBUNIT ND6"/>
    <property type="match status" value="1"/>
</dbReference>
<keyword evidence="13 16" id="KW-0472">Membrane</keyword>
<evidence type="ECO:0000256" key="11">
    <source>
        <dbReference type="ARBA" id="ARBA00023027"/>
    </source>
</evidence>
<organism evidence="17">
    <name type="scientific">Tychobythinus sp. 1 EF-2015</name>
    <dbReference type="NCBI Taxonomy" id="1756873"/>
    <lineage>
        <taxon>Eukaryota</taxon>
        <taxon>Metazoa</taxon>
        <taxon>Ecdysozoa</taxon>
        <taxon>Arthropoda</taxon>
        <taxon>Hexapoda</taxon>
        <taxon>Insecta</taxon>
        <taxon>Pterygota</taxon>
        <taxon>Neoptera</taxon>
        <taxon>Endopterygota</taxon>
        <taxon>Coleoptera</taxon>
        <taxon>Polyphaga</taxon>
        <taxon>Staphyliniformia</taxon>
        <taxon>Staphylinidae</taxon>
        <taxon>Omaliinae group</taxon>
        <taxon>Pselaphinae</taxon>
        <taxon>Tychobythinus</taxon>
    </lineage>
</organism>
<evidence type="ECO:0000256" key="8">
    <source>
        <dbReference type="ARBA" id="ARBA00022967"/>
    </source>
</evidence>